<keyword evidence="1" id="KW-0597">Phosphoprotein</keyword>
<comment type="caution">
    <text evidence="6">The sequence shown here is derived from an EMBL/GenBank/DDBJ whole genome shotgun (WGS) entry which is preliminary data.</text>
</comment>
<sequence length="109" mass="12939">MDKDNVYLKHILDAIRLISEFTKDMNKHDFRESEITIHATVRQFEIIGEAVKHISNKLREAHPEIPWRGATGTRDNLIHEYFNVDLDQVWETIEINLPDFKKKIEKLVK</sequence>
<dbReference type="GO" id="GO:0110001">
    <property type="term" value="C:toxin-antitoxin complex"/>
    <property type="evidence" value="ECO:0007669"/>
    <property type="project" value="InterPro"/>
</dbReference>
<accession>A0A2H0NJA6</accession>
<dbReference type="PANTHER" id="PTHR34139">
    <property type="entry name" value="UPF0331 PROTEIN MJ0127"/>
    <property type="match status" value="1"/>
</dbReference>
<dbReference type="Proteomes" id="UP000230707">
    <property type="component" value="Unassembled WGS sequence"/>
</dbReference>
<evidence type="ECO:0000256" key="2">
    <source>
        <dbReference type="ARBA" id="ARBA00022649"/>
    </source>
</evidence>
<evidence type="ECO:0000256" key="1">
    <source>
        <dbReference type="ARBA" id="ARBA00022553"/>
    </source>
</evidence>
<evidence type="ECO:0000256" key="3">
    <source>
        <dbReference type="ARBA" id="ARBA00022722"/>
    </source>
</evidence>
<keyword evidence="5" id="KW-0378">Hydrolase</keyword>
<dbReference type="GO" id="GO:0004540">
    <property type="term" value="F:RNA nuclease activity"/>
    <property type="evidence" value="ECO:0007669"/>
    <property type="project" value="InterPro"/>
</dbReference>
<proteinExistence type="predicted"/>
<organism evidence="6 7">
    <name type="scientific">Candidatus Gottesmanbacteria bacterium CG11_big_fil_rev_8_21_14_0_20_37_11</name>
    <dbReference type="NCBI Taxonomy" id="1974575"/>
    <lineage>
        <taxon>Bacteria</taxon>
        <taxon>Candidatus Gottesmaniibacteriota</taxon>
    </lineage>
</organism>
<evidence type="ECO:0000256" key="5">
    <source>
        <dbReference type="ARBA" id="ARBA00022801"/>
    </source>
</evidence>
<reference evidence="6 7" key="1">
    <citation type="submission" date="2017-09" db="EMBL/GenBank/DDBJ databases">
        <title>Depth-based differentiation of microbial function through sediment-hosted aquifers and enrichment of novel symbionts in the deep terrestrial subsurface.</title>
        <authorList>
            <person name="Probst A.J."/>
            <person name="Ladd B."/>
            <person name="Jarett J.K."/>
            <person name="Geller-Mcgrath D.E."/>
            <person name="Sieber C.M."/>
            <person name="Emerson J.B."/>
            <person name="Anantharaman K."/>
            <person name="Thomas B.C."/>
            <person name="Malmstrom R."/>
            <person name="Stieglmeier M."/>
            <person name="Klingl A."/>
            <person name="Woyke T."/>
            <person name="Ryan C.M."/>
            <person name="Banfield J.F."/>
        </authorList>
    </citation>
    <scope>NUCLEOTIDE SEQUENCE [LARGE SCALE GENOMIC DNA]</scope>
    <source>
        <strain evidence="6">CG11_big_fil_rev_8_21_14_0_20_37_11</strain>
    </source>
</reference>
<dbReference type="GO" id="GO:0016787">
    <property type="term" value="F:hydrolase activity"/>
    <property type="evidence" value="ECO:0007669"/>
    <property type="project" value="UniProtKB-KW"/>
</dbReference>
<dbReference type="PANTHER" id="PTHR34139:SF1">
    <property type="entry name" value="RNASE MJ1380-RELATED"/>
    <property type="match status" value="1"/>
</dbReference>
<dbReference type="InterPro" id="IPR008201">
    <property type="entry name" value="HepT-like"/>
</dbReference>
<protein>
    <recommendedName>
        <fullName evidence="8">DUF86 domain-containing protein</fullName>
    </recommendedName>
</protein>
<dbReference type="AlphaFoldDB" id="A0A2H0NJA6"/>
<evidence type="ECO:0000313" key="7">
    <source>
        <dbReference type="Proteomes" id="UP000230707"/>
    </source>
</evidence>
<dbReference type="EMBL" id="PCWS01000004">
    <property type="protein sequence ID" value="PIR08964.1"/>
    <property type="molecule type" value="Genomic_DNA"/>
</dbReference>
<name>A0A2H0NJA6_9BACT</name>
<keyword evidence="4" id="KW-0547">Nucleotide-binding</keyword>
<dbReference type="Pfam" id="PF01934">
    <property type="entry name" value="HepT-like"/>
    <property type="match status" value="1"/>
</dbReference>
<keyword evidence="3" id="KW-0540">Nuclease</keyword>
<dbReference type="InterPro" id="IPR051813">
    <property type="entry name" value="HepT_RNase_toxin"/>
</dbReference>
<evidence type="ECO:0000256" key="4">
    <source>
        <dbReference type="ARBA" id="ARBA00022741"/>
    </source>
</evidence>
<evidence type="ECO:0008006" key="8">
    <source>
        <dbReference type="Google" id="ProtNLM"/>
    </source>
</evidence>
<evidence type="ECO:0000313" key="6">
    <source>
        <dbReference type="EMBL" id="PIR08964.1"/>
    </source>
</evidence>
<keyword evidence="2" id="KW-1277">Toxin-antitoxin system</keyword>
<dbReference type="GO" id="GO:0000166">
    <property type="term" value="F:nucleotide binding"/>
    <property type="evidence" value="ECO:0007669"/>
    <property type="project" value="UniProtKB-KW"/>
</dbReference>
<gene>
    <name evidence="6" type="ORF">COV53_00215</name>
</gene>